<reference evidence="1 2" key="1">
    <citation type="submission" date="2016-12" db="EMBL/GenBank/DDBJ databases">
        <title>The genomes of Aspergillus section Nigri reveals drivers in fungal speciation.</title>
        <authorList>
            <consortium name="DOE Joint Genome Institute"/>
            <person name="Vesth T.C."/>
            <person name="Nybo J."/>
            <person name="Theobald S."/>
            <person name="Brandl J."/>
            <person name="Frisvad J.C."/>
            <person name="Nielsen K.F."/>
            <person name="Lyhne E.K."/>
            <person name="Kogle M.E."/>
            <person name="Kuo A."/>
            <person name="Riley R."/>
            <person name="Clum A."/>
            <person name="Nolan M."/>
            <person name="Lipzen A."/>
            <person name="Salamov A."/>
            <person name="Henrissat B."/>
            <person name="Wiebenga A."/>
            <person name="De Vries R.P."/>
            <person name="Grigoriev I.V."/>
            <person name="Mortensen U.H."/>
            <person name="Andersen M.R."/>
            <person name="Baker S.E."/>
        </authorList>
    </citation>
    <scope>NUCLEOTIDE SEQUENCE [LARGE SCALE GENOMIC DNA]</scope>
    <source>
        <strain evidence="1 2">CBS 121591</strain>
    </source>
</reference>
<dbReference type="GeneID" id="37140593"/>
<evidence type="ECO:0000313" key="2">
    <source>
        <dbReference type="Proteomes" id="UP000248340"/>
    </source>
</evidence>
<keyword evidence="2" id="KW-1185">Reference proteome</keyword>
<sequence length="397" mass="44621">MSLPNAKPVILTQSLILHPPLSHRGHGPGLIIIQTNTIPGEQNERTTLDPDPLQKWAEESYTVVQVTVSSDSRTVTGDLHRAINALREHGDCDQKTGYGVIVYPLPYVNEIVAEIDNCDEIGAVVVYGTLTHAPKKPFICHVPERGLKSTHEHGIIYHYGNVPSASFIVPSHRDFSAAPAAIAHTRCLTFLKKRLDGPWFDLEEIWDEHTGFEFEERSVESTMSTMVQEPYVNHIPTMTGGIGRQKLTDFYANHFIFNNPDDTTLELVSRTVGIDRVVDEFVMCFTHDKPVDWLIPGIPPTGKALRIPFIAVVNIRGDRLYHEHITWDQLTVLFQLGLMPDYLPIPYELPHGPYPQPFTNLEYRVPGAGSETADKMIDESSVTSNEMFAYAVRETTR</sequence>
<dbReference type="STRING" id="1448315.A0A319CJQ4"/>
<dbReference type="GO" id="GO:0030638">
    <property type="term" value="P:polyketide metabolic process"/>
    <property type="evidence" value="ECO:0007669"/>
    <property type="project" value="InterPro"/>
</dbReference>
<gene>
    <name evidence="1" type="ORF">BO82DRAFT_381402</name>
</gene>
<dbReference type="InterPro" id="IPR032710">
    <property type="entry name" value="NTF2-like_dom_sf"/>
</dbReference>
<dbReference type="InterPro" id="IPR009959">
    <property type="entry name" value="Cyclase_SnoaL-like"/>
</dbReference>
<dbReference type="SUPFAM" id="SSF54427">
    <property type="entry name" value="NTF2-like"/>
    <property type="match status" value="1"/>
</dbReference>
<name>A0A319CJQ4_9EURO</name>
<proteinExistence type="predicted"/>
<keyword evidence="1" id="KW-0378">Hydrolase</keyword>
<organism evidence="1 2">
    <name type="scientific">Aspergillus uvarum CBS 121591</name>
    <dbReference type="NCBI Taxonomy" id="1448315"/>
    <lineage>
        <taxon>Eukaryota</taxon>
        <taxon>Fungi</taxon>
        <taxon>Dikarya</taxon>
        <taxon>Ascomycota</taxon>
        <taxon>Pezizomycotina</taxon>
        <taxon>Eurotiomycetes</taxon>
        <taxon>Eurotiomycetidae</taxon>
        <taxon>Eurotiales</taxon>
        <taxon>Aspergillaceae</taxon>
        <taxon>Aspergillus</taxon>
        <taxon>Aspergillus subgen. Circumdati</taxon>
    </lineage>
</organism>
<accession>A0A319CJQ4</accession>
<dbReference type="Proteomes" id="UP000248340">
    <property type="component" value="Unassembled WGS sequence"/>
</dbReference>
<dbReference type="OrthoDB" id="5440at2759"/>
<dbReference type="Gene3D" id="3.10.450.50">
    <property type="match status" value="1"/>
</dbReference>
<dbReference type="EMBL" id="KZ821683">
    <property type="protein sequence ID" value="PYH84599.1"/>
    <property type="molecule type" value="Genomic_DNA"/>
</dbReference>
<dbReference type="PANTHER" id="PTHR38436">
    <property type="entry name" value="POLYKETIDE CYCLASE SNOAL-LIKE DOMAIN"/>
    <property type="match status" value="1"/>
</dbReference>
<dbReference type="RefSeq" id="XP_025494799.1">
    <property type="nucleotide sequence ID" value="XM_025637851.1"/>
</dbReference>
<protein>
    <submittedName>
        <fullName evidence="1">Dienelactone hydrolase</fullName>
    </submittedName>
</protein>
<evidence type="ECO:0000313" key="1">
    <source>
        <dbReference type="EMBL" id="PYH84599.1"/>
    </source>
</evidence>
<dbReference type="PANTHER" id="PTHR38436:SF3">
    <property type="entry name" value="CARBOXYMETHYLENEBUTENOLIDASE-RELATED"/>
    <property type="match status" value="1"/>
</dbReference>
<dbReference type="GO" id="GO:0016787">
    <property type="term" value="F:hydrolase activity"/>
    <property type="evidence" value="ECO:0007669"/>
    <property type="project" value="UniProtKB-KW"/>
</dbReference>
<dbReference type="VEuPathDB" id="FungiDB:BO82DRAFT_381402"/>
<dbReference type="AlphaFoldDB" id="A0A319CJQ4"/>